<dbReference type="Proteomes" id="UP000183613">
    <property type="component" value="Unassembled WGS sequence"/>
</dbReference>
<dbReference type="InterPro" id="IPR044668">
    <property type="entry name" value="PuuD-like"/>
</dbReference>
<evidence type="ECO:0000256" key="5">
    <source>
        <dbReference type="ARBA" id="ARBA00066788"/>
    </source>
</evidence>
<dbReference type="RefSeq" id="WP_048362105.1">
    <property type="nucleotide sequence ID" value="NZ_FNUD01000002.1"/>
</dbReference>
<dbReference type="PANTHER" id="PTHR43235">
    <property type="entry name" value="GLUTAMINE AMIDOTRANSFERASE PB2B2.05-RELATED"/>
    <property type="match status" value="1"/>
</dbReference>
<dbReference type="EMBL" id="FNUD01000002">
    <property type="protein sequence ID" value="SEE18783.1"/>
    <property type="molecule type" value="Genomic_DNA"/>
</dbReference>
<dbReference type="PROSITE" id="PS51273">
    <property type="entry name" value="GATASE_TYPE_1"/>
    <property type="match status" value="1"/>
</dbReference>
<evidence type="ECO:0000313" key="7">
    <source>
        <dbReference type="Proteomes" id="UP000183613"/>
    </source>
</evidence>
<dbReference type="OrthoDB" id="9813383at2"/>
<comment type="similarity">
    <text evidence="1">Belongs to the peptidase C26 family.</text>
</comment>
<accession>A0A0J6FY89</accession>
<comment type="catalytic activity">
    <reaction evidence="2">
        <text>4-(gamma-L-glutamylamino)butanoate + H2O = 4-aminobutanoate + L-glutamate</text>
        <dbReference type="Rhea" id="RHEA:19737"/>
        <dbReference type="ChEBI" id="CHEBI:15377"/>
        <dbReference type="ChEBI" id="CHEBI:29985"/>
        <dbReference type="ChEBI" id="CHEBI:58800"/>
        <dbReference type="ChEBI" id="CHEBI:59888"/>
        <dbReference type="EC" id="3.5.1.94"/>
    </reaction>
</comment>
<sequence length="253" mass="27010">MALKPLIGVTACVKQIGLHPYHVSGDKYLRAVSIASLGLPVIIPSLAHLTEIDELLAHLDGVLLTGSPSNVEPFHYQGAASTPGTDHDPARDATTLPLLRAAIAAGVPVLGICRGFQEMNVAFGGSLHQKVHELPGFLDHREADHPDLAVQYAPAHGVEVQPGGVFQALDLPPAFQVNSIHSQGIDRLAPGLRAEAVAPDGLIEAVSVEFSKAFAVGVQWHPEWQVQDNPVYLSIFQAFGDACRQRASLRDSR</sequence>
<evidence type="ECO:0000256" key="4">
    <source>
        <dbReference type="ARBA" id="ARBA00060634"/>
    </source>
</evidence>
<dbReference type="GO" id="GO:0005829">
    <property type="term" value="C:cytosol"/>
    <property type="evidence" value="ECO:0007669"/>
    <property type="project" value="TreeGrafter"/>
</dbReference>
<dbReference type="CDD" id="cd01745">
    <property type="entry name" value="GATase1_2"/>
    <property type="match status" value="1"/>
</dbReference>
<keyword evidence="7" id="KW-1185">Reference proteome</keyword>
<dbReference type="InterPro" id="IPR011697">
    <property type="entry name" value="Peptidase_C26"/>
</dbReference>
<evidence type="ECO:0000256" key="1">
    <source>
        <dbReference type="ARBA" id="ARBA00011083"/>
    </source>
</evidence>
<dbReference type="FunFam" id="3.40.50.880:FF:000030">
    <property type="entry name" value="Gamma-glutamyl-gamma-aminobutyrate hydrolase PuuD"/>
    <property type="match status" value="1"/>
</dbReference>
<evidence type="ECO:0000313" key="6">
    <source>
        <dbReference type="EMBL" id="SEE18783.1"/>
    </source>
</evidence>
<dbReference type="SUPFAM" id="SSF52317">
    <property type="entry name" value="Class I glutamine amidotransferase-like"/>
    <property type="match status" value="1"/>
</dbReference>
<protein>
    <recommendedName>
        <fullName evidence="5">gamma-glutamyl-gamma-aminobutyrate hydrolase</fullName>
        <ecNumber evidence="5">3.5.1.94</ecNumber>
    </recommendedName>
</protein>
<dbReference type="GO" id="GO:0033969">
    <property type="term" value="F:gamma-glutamyl-gamma-aminobutyrate hydrolase activity"/>
    <property type="evidence" value="ECO:0007669"/>
    <property type="project" value="UniProtKB-EC"/>
</dbReference>
<keyword evidence="6" id="KW-0378">Hydrolase</keyword>
<comment type="function">
    <text evidence="3">Involved in the breakdown of putrescine via hydrolysis of the gamma-glutamyl linkage of gamma-glutamyl-gamma-aminobutyrate.</text>
</comment>
<reference evidence="6" key="1">
    <citation type="submission" date="2016-10" db="EMBL/GenBank/DDBJ databases">
        <authorList>
            <person name="Varghese N."/>
            <person name="Submissions S."/>
        </authorList>
    </citation>
    <scope>NUCLEOTIDE SEQUENCE [LARGE SCALE GENOMIC DNA]</scope>
    <source>
        <strain evidence="6">LMG 25555</strain>
    </source>
</reference>
<dbReference type="InterPro" id="IPR029062">
    <property type="entry name" value="Class_I_gatase-like"/>
</dbReference>
<dbReference type="Pfam" id="PF07722">
    <property type="entry name" value="Peptidase_C26"/>
    <property type="match status" value="1"/>
</dbReference>
<organism evidence="6 7">
    <name type="scientific">Pseudomonas deceptionensis</name>
    <dbReference type="NCBI Taxonomy" id="882211"/>
    <lineage>
        <taxon>Bacteria</taxon>
        <taxon>Pseudomonadati</taxon>
        <taxon>Pseudomonadota</taxon>
        <taxon>Gammaproteobacteria</taxon>
        <taxon>Pseudomonadales</taxon>
        <taxon>Pseudomonadaceae</taxon>
        <taxon>Pseudomonas</taxon>
    </lineage>
</organism>
<comment type="caution">
    <text evidence="6">The sequence shown here is derived from an EMBL/GenBank/DDBJ whole genome shotgun (WGS) entry which is preliminary data.</text>
</comment>
<gene>
    <name evidence="6" type="ORF">SAMN04489800_0158</name>
</gene>
<dbReference type="AlphaFoldDB" id="A0A0J6FY89"/>
<dbReference type="Gene3D" id="3.40.50.880">
    <property type="match status" value="1"/>
</dbReference>
<comment type="pathway">
    <text evidence="4">Amine and polyamine degradation; putrescine degradation; 4-aminobutanoate from putrescine: step 4/4.</text>
</comment>
<name>A0A0J6FY89_PSEDM</name>
<dbReference type="PANTHER" id="PTHR43235:SF1">
    <property type="entry name" value="GLUTAMINE AMIDOTRANSFERASE PB2B2.05-RELATED"/>
    <property type="match status" value="1"/>
</dbReference>
<evidence type="ECO:0000256" key="2">
    <source>
        <dbReference type="ARBA" id="ARBA00052718"/>
    </source>
</evidence>
<dbReference type="GO" id="GO:0006598">
    <property type="term" value="P:polyamine catabolic process"/>
    <property type="evidence" value="ECO:0007669"/>
    <property type="project" value="TreeGrafter"/>
</dbReference>
<dbReference type="EC" id="3.5.1.94" evidence="5"/>
<evidence type="ECO:0000256" key="3">
    <source>
        <dbReference type="ARBA" id="ARBA00055068"/>
    </source>
</evidence>
<dbReference type="PATRIC" id="fig|882211.3.peg.4517"/>
<proteinExistence type="inferred from homology"/>